<dbReference type="EMBL" id="JBJJXI010000149">
    <property type="protein sequence ID" value="KAL3385999.1"/>
    <property type="molecule type" value="Genomic_DNA"/>
</dbReference>
<dbReference type="GO" id="GO:0015031">
    <property type="term" value="P:protein transport"/>
    <property type="evidence" value="ECO:0007669"/>
    <property type="project" value="UniProtKB-KW"/>
</dbReference>
<organism evidence="10 11">
    <name type="scientific">Trichogramma kaykai</name>
    <dbReference type="NCBI Taxonomy" id="54128"/>
    <lineage>
        <taxon>Eukaryota</taxon>
        <taxon>Metazoa</taxon>
        <taxon>Ecdysozoa</taxon>
        <taxon>Arthropoda</taxon>
        <taxon>Hexapoda</taxon>
        <taxon>Insecta</taxon>
        <taxon>Pterygota</taxon>
        <taxon>Neoptera</taxon>
        <taxon>Endopterygota</taxon>
        <taxon>Hymenoptera</taxon>
        <taxon>Apocrita</taxon>
        <taxon>Proctotrupomorpha</taxon>
        <taxon>Chalcidoidea</taxon>
        <taxon>Trichogrammatidae</taxon>
        <taxon>Trichogramma</taxon>
    </lineage>
</organism>
<evidence type="ECO:0000313" key="10">
    <source>
        <dbReference type="EMBL" id="KAL3385999.1"/>
    </source>
</evidence>
<name>A0ABD2VZH4_9HYME</name>
<keyword evidence="11" id="KW-1185">Reference proteome</keyword>
<feature type="region of interest" description="Disordered" evidence="7">
    <location>
        <begin position="676"/>
        <end position="697"/>
    </location>
</feature>
<keyword evidence="2 5" id="KW-0813">Transport</keyword>
<feature type="coiled-coil region" evidence="6">
    <location>
        <begin position="169"/>
        <end position="200"/>
    </location>
</feature>
<evidence type="ECO:0000256" key="1">
    <source>
        <dbReference type="ARBA" id="ARBA00010470"/>
    </source>
</evidence>
<feature type="domain" description="Exocyst complex component Sec8 N-terminal" evidence="8">
    <location>
        <begin position="53"/>
        <end position="144"/>
    </location>
</feature>
<evidence type="ECO:0000256" key="6">
    <source>
        <dbReference type="SAM" id="Coils"/>
    </source>
</evidence>
<dbReference type="PANTHER" id="PTHR14146:SF0">
    <property type="entry name" value="EXOCYST COMPLEX COMPONENT 4"/>
    <property type="match status" value="1"/>
</dbReference>
<dbReference type="Proteomes" id="UP001627154">
    <property type="component" value="Unassembled WGS sequence"/>
</dbReference>
<evidence type="ECO:0000256" key="7">
    <source>
        <dbReference type="SAM" id="MobiDB-lite"/>
    </source>
</evidence>
<evidence type="ECO:0000313" key="11">
    <source>
        <dbReference type="Proteomes" id="UP001627154"/>
    </source>
</evidence>
<comment type="function">
    <text evidence="5">Component of the exocyst complex involved in the docking of exocytic vesicles with fusion sites on the plasma membrane.</text>
</comment>
<evidence type="ECO:0000256" key="3">
    <source>
        <dbReference type="ARBA" id="ARBA00022483"/>
    </source>
</evidence>
<comment type="caution">
    <text evidence="10">The sequence shown here is derived from an EMBL/GenBank/DDBJ whole genome shotgun (WGS) entry which is preliminary data.</text>
</comment>
<gene>
    <name evidence="10" type="ORF">TKK_018514</name>
</gene>
<comment type="similarity">
    <text evidence="1 5">Belongs to the SEC8 family.</text>
</comment>
<dbReference type="InterPro" id="IPR048630">
    <property type="entry name" value="Sec8_M"/>
</dbReference>
<dbReference type="GO" id="GO:0006612">
    <property type="term" value="P:protein targeting to membrane"/>
    <property type="evidence" value="ECO:0007669"/>
    <property type="project" value="UniProtKB-UniRule"/>
</dbReference>
<feature type="coiled-coil region" evidence="6">
    <location>
        <begin position="30"/>
        <end position="66"/>
    </location>
</feature>
<reference evidence="10 11" key="1">
    <citation type="journal article" date="2024" name="bioRxiv">
        <title>A reference genome for Trichogramma kaykai: A tiny desert-dwelling parasitoid wasp with competing sex-ratio distorters.</title>
        <authorList>
            <person name="Culotta J."/>
            <person name="Lindsey A.R."/>
        </authorList>
    </citation>
    <scope>NUCLEOTIDE SEQUENCE [LARGE SCALE GENOMIC DNA]</scope>
    <source>
        <strain evidence="10 11">KSX58</strain>
    </source>
</reference>
<dbReference type="Pfam" id="PF04048">
    <property type="entry name" value="Sec8_N"/>
    <property type="match status" value="1"/>
</dbReference>
<dbReference type="PANTHER" id="PTHR14146">
    <property type="entry name" value="EXOCYST COMPLEX COMPONENT 4"/>
    <property type="match status" value="1"/>
</dbReference>
<dbReference type="GO" id="GO:0000145">
    <property type="term" value="C:exocyst"/>
    <property type="evidence" value="ECO:0007669"/>
    <property type="project" value="UniProtKB-UniRule"/>
</dbReference>
<keyword evidence="4 5" id="KW-0653">Protein transport</keyword>
<feature type="region of interest" description="Disordered" evidence="7">
    <location>
        <begin position="1"/>
        <end position="21"/>
    </location>
</feature>
<evidence type="ECO:0000256" key="5">
    <source>
        <dbReference type="RuleBase" id="RU367079"/>
    </source>
</evidence>
<proteinExistence type="inferred from homology"/>
<evidence type="ECO:0000256" key="2">
    <source>
        <dbReference type="ARBA" id="ARBA00022448"/>
    </source>
</evidence>
<keyword evidence="6" id="KW-0175">Coiled coil</keyword>
<feature type="domain" description="Exocyst complex component Sec8 middle helical bundle" evidence="9">
    <location>
        <begin position="275"/>
        <end position="464"/>
    </location>
</feature>
<dbReference type="InterPro" id="IPR007191">
    <property type="entry name" value="Sec8_exocyst_N"/>
</dbReference>
<dbReference type="InterPro" id="IPR039682">
    <property type="entry name" value="Sec8/EXOC4"/>
</dbReference>
<dbReference type="Pfam" id="PF20652">
    <property type="entry name" value="Sec8_C"/>
    <property type="match status" value="1"/>
</dbReference>
<evidence type="ECO:0000256" key="4">
    <source>
        <dbReference type="ARBA" id="ARBA00022927"/>
    </source>
</evidence>
<accession>A0ABD2VZH4</accession>
<evidence type="ECO:0000259" key="8">
    <source>
        <dbReference type="Pfam" id="PF04048"/>
    </source>
</evidence>
<dbReference type="AlphaFoldDB" id="A0ABD2VZH4"/>
<sequence length="976" mass="111524">MDSNISPPVKPPRGIKPSSKETSGLLISVIRALSASETNEQREVEKAKLEKDFKRCDQKLDKLVSDHEGDLTEVMKIFGALSERVTSAREKIHCVKENLNACKQLLNCRREELMKLWLEGVEHKHTLQLLNDIDQLKEMPAKLSSYLSKKHYLHATQLLVSARTMGDGVLEEVEALREVRKELESKKQKLSSRLLDELNKHLYKEHPLEEGLKRTGSTRDFQRGIDLRNSKGNKVKRNLLDVSVPGYFSGQASRKNSCVGLEDINNITEDVTNLNPEENSEHFLAIIIECIALLKQIPEAIEVVKSQMQNELLKIIDDSSEKIRKSMFKDNNSNIKNNTISIVNEEPVEKSPLLELLNVLFSRFQQVIASHSVALCGFSNVIKKYNLDVPVYGITDVWNNIQAVLQILLAEYLDIQNVVDGPYQSSVTLNEQANDVNAYFARRKPQRQKNGLLFKFDSSTHSMSLNNYLKDHRYSSLSLMDKRESRPINRLVCKSDPKNITLIFRPISQFIDEVERVLGFNAAGVPCTLRSYLADYVKEVYLGRHHVLVATTIDTATKSPDAWRAVTSPEVTKELGLARPLLQNMVKVQQCVLEIRSLMISLPFQGEHFCTLALNILHNYRETCQNTYRGIVQPDRHDRSICSATWLKDDDISRFIKSLPNWESLKTEVQYYRKGPSGRRIPRRQETTDEESPEDIRQRNMREAEMLASNLGEGGIASNEILADVEQLRSLALLQESIEWFSLSIRIFVKELHKSNHERNESSNLPAVSQSLIQSLEQVANEFDELANTCILTLHLEVRVQCFYYLQSSPETTTLLRSGAKDPDEADPRVEEFSRVLQHIDEALQSTLHPKKTKYIFEGLGHLIAKILITSAQFIDKIDENGIQRMCRNVFTLQQTLTNITMTRELALDYARQYFELFYETPEDILNGVLQNGPQFSELEYMNALHLISRSKQEYAMVNKHVEKLSEILGDLGITV</sequence>
<dbReference type="GO" id="GO:0090522">
    <property type="term" value="P:vesicle tethering involved in exocytosis"/>
    <property type="evidence" value="ECO:0007669"/>
    <property type="project" value="UniProtKB-UniRule"/>
</dbReference>
<protein>
    <recommendedName>
        <fullName evidence="5">Exocyst complex component Sec8</fullName>
    </recommendedName>
</protein>
<keyword evidence="3 5" id="KW-0268">Exocytosis</keyword>
<evidence type="ECO:0000259" key="9">
    <source>
        <dbReference type="Pfam" id="PF20652"/>
    </source>
</evidence>